<dbReference type="PANTHER" id="PTHR10583:SF1">
    <property type="entry name" value="CHROMOGRANIN-A"/>
    <property type="match status" value="1"/>
</dbReference>
<dbReference type="GO" id="GO:0042742">
    <property type="term" value="P:defense response to bacterium"/>
    <property type="evidence" value="ECO:0007669"/>
    <property type="project" value="TreeGrafter"/>
</dbReference>
<evidence type="ECO:0000313" key="11">
    <source>
        <dbReference type="Proteomes" id="UP001152803"/>
    </source>
</evidence>
<evidence type="ECO:0000256" key="6">
    <source>
        <dbReference type="ARBA" id="ARBA00023329"/>
    </source>
</evidence>
<dbReference type="EMBL" id="JAFJMO010000006">
    <property type="protein sequence ID" value="KAJ8274931.1"/>
    <property type="molecule type" value="Genomic_DNA"/>
</dbReference>
<dbReference type="InterPro" id="IPR001990">
    <property type="entry name" value="Granin"/>
</dbReference>
<reference evidence="10" key="1">
    <citation type="journal article" date="2023" name="Science">
        <title>Genome structures resolve the early diversification of teleost fishes.</title>
        <authorList>
            <person name="Parey E."/>
            <person name="Louis A."/>
            <person name="Montfort J."/>
            <person name="Bouchez O."/>
            <person name="Roques C."/>
            <person name="Iampietro C."/>
            <person name="Lluch J."/>
            <person name="Castinel A."/>
            <person name="Donnadieu C."/>
            <person name="Desvignes T."/>
            <person name="Floi Bucao C."/>
            <person name="Jouanno E."/>
            <person name="Wen M."/>
            <person name="Mejri S."/>
            <person name="Dirks R."/>
            <person name="Jansen H."/>
            <person name="Henkel C."/>
            <person name="Chen W.J."/>
            <person name="Zahm M."/>
            <person name="Cabau C."/>
            <person name="Klopp C."/>
            <person name="Thompson A.W."/>
            <person name="Robinson-Rechavi M."/>
            <person name="Braasch I."/>
            <person name="Lecointre G."/>
            <person name="Bobe J."/>
            <person name="Postlethwait J.H."/>
            <person name="Berthelot C."/>
            <person name="Roest Crollius H."/>
            <person name="Guiguen Y."/>
        </authorList>
    </citation>
    <scope>NUCLEOTIDE SEQUENCE</scope>
    <source>
        <strain evidence="10">Concon-B</strain>
    </source>
</reference>
<dbReference type="GO" id="GO:0086030">
    <property type="term" value="P:adenylate cyclase-activating adrenergic receptor signaling pathway involved in cardiac muscle relaxation"/>
    <property type="evidence" value="ECO:0007669"/>
    <property type="project" value="TreeGrafter"/>
</dbReference>
<evidence type="ECO:0000256" key="2">
    <source>
        <dbReference type="ARBA" id="ARBA00004613"/>
    </source>
</evidence>
<accession>A0A9Q1DM07</accession>
<feature type="compositionally biased region" description="Basic and acidic residues" evidence="8">
    <location>
        <begin position="207"/>
        <end position="219"/>
    </location>
</feature>
<evidence type="ECO:0000313" key="10">
    <source>
        <dbReference type="EMBL" id="KAJ8274931.1"/>
    </source>
</evidence>
<evidence type="ECO:0000256" key="5">
    <source>
        <dbReference type="ARBA" id="ARBA00023157"/>
    </source>
</evidence>
<feature type="compositionally biased region" description="Basic and acidic residues" evidence="8">
    <location>
        <begin position="250"/>
        <end position="269"/>
    </location>
</feature>
<keyword evidence="6" id="KW-0968">Cytoplasmic vesicle</keyword>
<protein>
    <recommendedName>
        <fullName evidence="7">Chromogranin-A</fullName>
    </recommendedName>
</protein>
<feature type="compositionally biased region" description="Basic and acidic residues" evidence="8">
    <location>
        <begin position="277"/>
        <end position="296"/>
    </location>
</feature>
<dbReference type="OrthoDB" id="9948620at2759"/>
<dbReference type="GO" id="GO:0005615">
    <property type="term" value="C:extracellular space"/>
    <property type="evidence" value="ECO:0007669"/>
    <property type="project" value="TreeGrafter"/>
</dbReference>
<dbReference type="Proteomes" id="UP001152803">
    <property type="component" value="Unassembled WGS sequence"/>
</dbReference>
<comment type="subcellular location">
    <subcellularLocation>
        <location evidence="1">Cytoplasmic vesicle</location>
        <location evidence="1">Secretory vesicle</location>
    </subcellularLocation>
    <subcellularLocation>
        <location evidence="2">Secreted</location>
    </subcellularLocation>
</comment>
<evidence type="ECO:0000256" key="4">
    <source>
        <dbReference type="ARBA" id="ARBA00022525"/>
    </source>
</evidence>
<dbReference type="AlphaFoldDB" id="A0A9Q1DM07"/>
<dbReference type="GO" id="GO:0042583">
    <property type="term" value="C:chromaffin granule"/>
    <property type="evidence" value="ECO:0007669"/>
    <property type="project" value="TreeGrafter"/>
</dbReference>
<keyword evidence="11" id="KW-1185">Reference proteome</keyword>
<evidence type="ECO:0000256" key="3">
    <source>
        <dbReference type="ARBA" id="ARBA00005723"/>
    </source>
</evidence>
<organism evidence="10 11">
    <name type="scientific">Conger conger</name>
    <name type="common">Conger eel</name>
    <name type="synonym">Muraena conger</name>
    <dbReference type="NCBI Taxonomy" id="82655"/>
    <lineage>
        <taxon>Eukaryota</taxon>
        <taxon>Metazoa</taxon>
        <taxon>Chordata</taxon>
        <taxon>Craniata</taxon>
        <taxon>Vertebrata</taxon>
        <taxon>Euteleostomi</taxon>
        <taxon>Actinopterygii</taxon>
        <taxon>Neopterygii</taxon>
        <taxon>Teleostei</taxon>
        <taxon>Anguilliformes</taxon>
        <taxon>Congridae</taxon>
        <taxon>Conger</taxon>
    </lineage>
</organism>
<feature type="compositionally biased region" description="Polar residues" evidence="8">
    <location>
        <begin position="109"/>
        <end position="119"/>
    </location>
</feature>
<feature type="region of interest" description="Disordered" evidence="8">
    <location>
        <begin position="95"/>
        <end position="296"/>
    </location>
</feature>
<evidence type="ECO:0000256" key="8">
    <source>
        <dbReference type="SAM" id="MobiDB-lite"/>
    </source>
</evidence>
<dbReference type="GO" id="GO:0046676">
    <property type="term" value="P:negative regulation of insulin secretion"/>
    <property type="evidence" value="ECO:0007669"/>
    <property type="project" value="TreeGrafter"/>
</dbReference>
<gene>
    <name evidence="10" type="ORF">COCON_G00095560</name>
</gene>
<dbReference type="PRINTS" id="PR00659">
    <property type="entry name" value="CHROMOGRANIN"/>
</dbReference>
<keyword evidence="5" id="KW-1015">Disulfide bond</keyword>
<sequence length="318" mass="35356">MIARGCFFLALLVNYVLSLPVSSHHIENEDVKVMKCIVEVIADVLSKPNPIPVSQDCLDCLRTDNRLISILRRQNFLNELQEIAIQGANERALQKTEGGADHVTDRLKSSTAPVDSPDQSMLAFLERPEERAITSEKREREDDSVGNEGKSQEEEPDSHTSNSQHEEEGTQASLEGDAEKEEGGETEPADISAEVKSQGEEPGSEEAQTRRDFEGLEERKEEEEEGEPSEGPSSRRRAEGEPRGGVTEGIPHHSKEDGGEEEEARRSPEALELQLMARRETEEGSANRKAEDHEVESLAAIESELENMAQKLHELRRG</sequence>
<comment type="similarity">
    <text evidence="3">Belongs to the chromogranin/secretogranin protein family.</text>
</comment>
<dbReference type="PANTHER" id="PTHR10583">
    <property type="entry name" value="CHROMOGRANIN"/>
    <property type="match status" value="1"/>
</dbReference>
<dbReference type="InterPro" id="IPR001819">
    <property type="entry name" value="Chromogranin_AB"/>
</dbReference>
<feature type="chain" id="PRO_5040469084" description="Chromogranin-A" evidence="9">
    <location>
        <begin position="19"/>
        <end position="318"/>
    </location>
</feature>
<feature type="signal peptide" evidence="9">
    <location>
        <begin position="1"/>
        <end position="18"/>
    </location>
</feature>
<feature type="compositionally biased region" description="Acidic residues" evidence="8">
    <location>
        <begin position="176"/>
        <end position="188"/>
    </location>
</feature>
<dbReference type="InterPro" id="IPR018054">
    <property type="entry name" value="Chromogranin_CS"/>
</dbReference>
<feature type="compositionally biased region" description="Basic and acidic residues" evidence="8">
    <location>
        <begin position="126"/>
        <end position="143"/>
    </location>
</feature>
<name>A0A9Q1DM07_CONCO</name>
<comment type="caution">
    <text evidence="10">The sequence shown here is derived from an EMBL/GenBank/DDBJ whole genome shotgun (WGS) entry which is preliminary data.</text>
</comment>
<feature type="compositionally biased region" description="Basic and acidic residues" evidence="8">
    <location>
        <begin position="95"/>
        <end position="108"/>
    </location>
</feature>
<dbReference type="Pfam" id="PF01271">
    <property type="entry name" value="Granin"/>
    <property type="match status" value="1"/>
</dbReference>
<proteinExistence type="inferred from homology"/>
<dbReference type="PROSITE" id="PS00422">
    <property type="entry name" value="GRANINS_1"/>
    <property type="match status" value="1"/>
</dbReference>
<keyword evidence="9" id="KW-0732">Signal</keyword>
<evidence type="ECO:0000256" key="7">
    <source>
        <dbReference type="ARBA" id="ARBA00040787"/>
    </source>
</evidence>
<dbReference type="GO" id="GO:0030133">
    <property type="term" value="C:transport vesicle"/>
    <property type="evidence" value="ECO:0007669"/>
    <property type="project" value="UniProtKB-SubCell"/>
</dbReference>
<evidence type="ECO:0000256" key="1">
    <source>
        <dbReference type="ARBA" id="ARBA00004398"/>
    </source>
</evidence>
<keyword evidence="4" id="KW-0964">Secreted</keyword>
<dbReference type="GO" id="GO:0033604">
    <property type="term" value="P:negative regulation of catecholamine secretion"/>
    <property type="evidence" value="ECO:0007669"/>
    <property type="project" value="TreeGrafter"/>
</dbReference>
<evidence type="ECO:0000256" key="9">
    <source>
        <dbReference type="SAM" id="SignalP"/>
    </source>
</evidence>